<evidence type="ECO:0000313" key="3">
    <source>
        <dbReference type="RefSeq" id="XP_035866211.1"/>
    </source>
</evidence>
<evidence type="ECO:0000256" key="1">
    <source>
        <dbReference type="SAM" id="MobiDB-lite"/>
    </source>
</evidence>
<dbReference type="RefSeq" id="XP_035866211.1">
    <property type="nucleotide sequence ID" value="XM_036010318.1"/>
</dbReference>
<reference evidence="3" key="1">
    <citation type="submission" date="2025-08" db="UniProtKB">
        <authorList>
            <consortium name="RefSeq"/>
        </authorList>
    </citation>
    <scope>IDENTIFICATION</scope>
    <source>
        <tissue evidence="3">Muscle</tissue>
    </source>
</reference>
<name>A0A7E6CH61_9CHIR</name>
<dbReference type="AlphaFoldDB" id="A0A7E6CH61"/>
<dbReference type="GeneID" id="114508207"/>
<feature type="region of interest" description="Disordered" evidence="1">
    <location>
        <begin position="82"/>
        <end position="144"/>
    </location>
</feature>
<dbReference type="Proteomes" id="UP000504628">
    <property type="component" value="Chromosome 10"/>
</dbReference>
<proteinExistence type="predicted"/>
<protein>
    <submittedName>
        <fullName evidence="3">UBAP1-MVB12-associated (UMA)-domain containing protein 1 isoform X1</fullName>
    </submittedName>
</protein>
<feature type="compositionally biased region" description="Basic and acidic residues" evidence="1">
    <location>
        <begin position="24"/>
        <end position="41"/>
    </location>
</feature>
<feature type="compositionally biased region" description="Basic residues" evidence="1">
    <location>
        <begin position="127"/>
        <end position="144"/>
    </location>
</feature>
<dbReference type="InParanoid" id="A0A7E6CH61"/>
<feature type="region of interest" description="Disordered" evidence="1">
    <location>
        <begin position="1"/>
        <end position="70"/>
    </location>
</feature>
<feature type="compositionally biased region" description="Low complexity" evidence="1">
    <location>
        <begin position="94"/>
        <end position="111"/>
    </location>
</feature>
<sequence length="144" mass="15181">MGQISLAPIGGEQHSGSTNQTRGNLDRTSDVRLGESERREASGSGDLLLSDDPRPGSCPGPPAPKTAVEGLHGWGGAWGFLPGFQSSPPLVDPGSKVSGSGADAAGDCSASLRPQRLPCFTSSGSLWRRRRPRPQRKKRMDLSF</sequence>
<dbReference type="CTD" id="729852"/>
<evidence type="ECO:0000313" key="2">
    <source>
        <dbReference type="Proteomes" id="UP000504628"/>
    </source>
</evidence>
<organism evidence="2 3">
    <name type="scientific">Phyllostomus discolor</name>
    <name type="common">pale spear-nosed bat</name>
    <dbReference type="NCBI Taxonomy" id="89673"/>
    <lineage>
        <taxon>Eukaryota</taxon>
        <taxon>Metazoa</taxon>
        <taxon>Chordata</taxon>
        <taxon>Craniata</taxon>
        <taxon>Vertebrata</taxon>
        <taxon>Euteleostomi</taxon>
        <taxon>Mammalia</taxon>
        <taxon>Eutheria</taxon>
        <taxon>Laurasiatheria</taxon>
        <taxon>Chiroptera</taxon>
        <taxon>Yangochiroptera</taxon>
        <taxon>Phyllostomidae</taxon>
        <taxon>Phyllostominae</taxon>
        <taxon>Phyllostomus</taxon>
    </lineage>
</organism>
<accession>A0A7E6CH61</accession>
<keyword evidence="2" id="KW-1185">Reference proteome</keyword>
<feature type="compositionally biased region" description="Polar residues" evidence="1">
    <location>
        <begin position="14"/>
        <end position="23"/>
    </location>
</feature>
<gene>
    <name evidence="3" type="primary">UMAD1</name>
</gene>